<dbReference type="Proteomes" id="UP001240236">
    <property type="component" value="Unassembled WGS sequence"/>
</dbReference>
<evidence type="ECO:0000259" key="1">
    <source>
        <dbReference type="Pfam" id="PF13649"/>
    </source>
</evidence>
<accession>A0AAE3VV10</accession>
<dbReference type="Pfam" id="PF13649">
    <property type="entry name" value="Methyltransf_25"/>
    <property type="match status" value="1"/>
</dbReference>
<keyword evidence="2" id="KW-0808">Transferase</keyword>
<dbReference type="RefSeq" id="WP_307234232.1">
    <property type="nucleotide sequence ID" value="NZ_JAUSUZ010000001.1"/>
</dbReference>
<dbReference type="CDD" id="cd02440">
    <property type="entry name" value="AdoMet_MTases"/>
    <property type="match status" value="1"/>
</dbReference>
<comment type="caution">
    <text evidence="2">The sequence shown here is derived from an EMBL/GenBank/DDBJ whole genome shotgun (WGS) entry which is preliminary data.</text>
</comment>
<dbReference type="GO" id="GO:0032259">
    <property type="term" value="P:methylation"/>
    <property type="evidence" value="ECO:0007669"/>
    <property type="project" value="UniProtKB-KW"/>
</dbReference>
<proteinExistence type="predicted"/>
<dbReference type="InterPro" id="IPR029063">
    <property type="entry name" value="SAM-dependent_MTases_sf"/>
</dbReference>
<evidence type="ECO:0000313" key="3">
    <source>
        <dbReference type="Proteomes" id="UP001240236"/>
    </source>
</evidence>
<dbReference type="EMBL" id="JAUSUZ010000001">
    <property type="protein sequence ID" value="MDQ0363535.1"/>
    <property type="molecule type" value="Genomic_DNA"/>
</dbReference>
<dbReference type="Gene3D" id="3.40.50.150">
    <property type="entry name" value="Vaccinia Virus protein VP39"/>
    <property type="match status" value="1"/>
</dbReference>
<organism evidence="2 3">
    <name type="scientific">Catenuloplanes indicus</name>
    <dbReference type="NCBI Taxonomy" id="137267"/>
    <lineage>
        <taxon>Bacteria</taxon>
        <taxon>Bacillati</taxon>
        <taxon>Actinomycetota</taxon>
        <taxon>Actinomycetes</taxon>
        <taxon>Micromonosporales</taxon>
        <taxon>Micromonosporaceae</taxon>
        <taxon>Catenuloplanes</taxon>
    </lineage>
</organism>
<gene>
    <name evidence="2" type="ORF">J2S42_000204</name>
</gene>
<keyword evidence="3" id="KW-1185">Reference proteome</keyword>
<sequence length="243" mass="25125">MTDDYRESAEFLDLMSQQMWQALRAPVTAAMRDADPAAGPIVDLGAGSGLGVLAVAAAVPGAEIIAVEPSSGQRAALLARVAADADLRDRVTVLAATAQDAALPSRAAAVLALNMAGHLAPAERHALWAATARTLPPGAPLLTNAQPPETATAVPETVFAEIPVGRHRYEGAGRAEPSGPDRLVWHMRYRVRDADGALLREVATSYPWHVVSAAALAGELRAAGFTAEADTGGLIHAVRTPAG</sequence>
<dbReference type="AlphaFoldDB" id="A0AAE3VV10"/>
<feature type="domain" description="Methyltransferase" evidence="1">
    <location>
        <begin position="41"/>
        <end position="138"/>
    </location>
</feature>
<protein>
    <submittedName>
        <fullName evidence="2">Precorrin-6B methylase 2</fullName>
    </submittedName>
</protein>
<dbReference type="InterPro" id="IPR041698">
    <property type="entry name" value="Methyltransf_25"/>
</dbReference>
<evidence type="ECO:0000313" key="2">
    <source>
        <dbReference type="EMBL" id="MDQ0363535.1"/>
    </source>
</evidence>
<keyword evidence="2" id="KW-0489">Methyltransferase</keyword>
<dbReference type="SUPFAM" id="SSF53335">
    <property type="entry name" value="S-adenosyl-L-methionine-dependent methyltransferases"/>
    <property type="match status" value="1"/>
</dbReference>
<reference evidence="2 3" key="1">
    <citation type="submission" date="2023-07" db="EMBL/GenBank/DDBJ databases">
        <title>Sequencing the genomes of 1000 actinobacteria strains.</title>
        <authorList>
            <person name="Klenk H.-P."/>
        </authorList>
    </citation>
    <scope>NUCLEOTIDE SEQUENCE [LARGE SCALE GENOMIC DNA]</scope>
    <source>
        <strain evidence="2 3">DSM 44709</strain>
    </source>
</reference>
<dbReference type="GO" id="GO:0008168">
    <property type="term" value="F:methyltransferase activity"/>
    <property type="evidence" value="ECO:0007669"/>
    <property type="project" value="UniProtKB-KW"/>
</dbReference>
<name>A0AAE3VV10_9ACTN</name>